<proteinExistence type="predicted"/>
<dbReference type="AlphaFoldDB" id="A0A0B6Z5Q3"/>
<feature type="non-terminal residue" evidence="1">
    <location>
        <position position="1"/>
    </location>
</feature>
<sequence length="64" mass="7160">FKHTLSNLGRIKSLLQKLSSHHHASMGLELTRGLNAMQIYSRHLACSIIMMFFLEGHSVSGHSV</sequence>
<accession>A0A0B6Z5Q3</accession>
<dbReference type="EMBL" id="HACG01016170">
    <property type="protein sequence ID" value="CEK63035.1"/>
    <property type="molecule type" value="Transcribed_RNA"/>
</dbReference>
<name>A0A0B6Z5Q3_9EUPU</name>
<organism evidence="1">
    <name type="scientific">Arion vulgaris</name>
    <dbReference type="NCBI Taxonomy" id="1028688"/>
    <lineage>
        <taxon>Eukaryota</taxon>
        <taxon>Metazoa</taxon>
        <taxon>Spiralia</taxon>
        <taxon>Lophotrochozoa</taxon>
        <taxon>Mollusca</taxon>
        <taxon>Gastropoda</taxon>
        <taxon>Heterobranchia</taxon>
        <taxon>Euthyneura</taxon>
        <taxon>Panpulmonata</taxon>
        <taxon>Eupulmonata</taxon>
        <taxon>Stylommatophora</taxon>
        <taxon>Helicina</taxon>
        <taxon>Arionoidea</taxon>
        <taxon>Arionidae</taxon>
        <taxon>Arion</taxon>
    </lineage>
</organism>
<protein>
    <submittedName>
        <fullName evidence="1">Uncharacterized protein</fullName>
    </submittedName>
</protein>
<reference evidence="1" key="1">
    <citation type="submission" date="2014-12" db="EMBL/GenBank/DDBJ databases">
        <title>Insight into the proteome of Arion vulgaris.</title>
        <authorList>
            <person name="Aradska J."/>
            <person name="Bulat T."/>
            <person name="Smidak R."/>
            <person name="Sarate P."/>
            <person name="Gangsoo J."/>
            <person name="Sialana F."/>
            <person name="Bilban M."/>
            <person name="Lubec G."/>
        </authorList>
    </citation>
    <scope>NUCLEOTIDE SEQUENCE</scope>
    <source>
        <tissue evidence="1">Skin</tissue>
    </source>
</reference>
<evidence type="ECO:0000313" key="1">
    <source>
        <dbReference type="EMBL" id="CEK63035.1"/>
    </source>
</evidence>
<gene>
    <name evidence="1" type="primary">ORF46912</name>
</gene>